<protein>
    <submittedName>
        <fullName evidence="1">Uncharacterized protein</fullName>
    </submittedName>
</protein>
<dbReference type="Proteomes" id="UP001359559">
    <property type="component" value="Unassembled WGS sequence"/>
</dbReference>
<reference evidence="1 2" key="1">
    <citation type="submission" date="2024-01" db="EMBL/GenBank/DDBJ databases">
        <title>The genomes of 5 underutilized Papilionoideae crops provide insights into root nodulation and disease resistance.</title>
        <authorList>
            <person name="Yuan L."/>
        </authorList>
    </citation>
    <scope>NUCLEOTIDE SEQUENCE [LARGE SCALE GENOMIC DNA]</scope>
    <source>
        <strain evidence="1">LY-2023</strain>
        <tissue evidence="1">Leaf</tissue>
    </source>
</reference>
<organism evidence="1 2">
    <name type="scientific">Clitoria ternatea</name>
    <name type="common">Butterfly pea</name>
    <dbReference type="NCBI Taxonomy" id="43366"/>
    <lineage>
        <taxon>Eukaryota</taxon>
        <taxon>Viridiplantae</taxon>
        <taxon>Streptophyta</taxon>
        <taxon>Embryophyta</taxon>
        <taxon>Tracheophyta</taxon>
        <taxon>Spermatophyta</taxon>
        <taxon>Magnoliopsida</taxon>
        <taxon>eudicotyledons</taxon>
        <taxon>Gunneridae</taxon>
        <taxon>Pentapetalae</taxon>
        <taxon>rosids</taxon>
        <taxon>fabids</taxon>
        <taxon>Fabales</taxon>
        <taxon>Fabaceae</taxon>
        <taxon>Papilionoideae</taxon>
        <taxon>50 kb inversion clade</taxon>
        <taxon>NPAAA clade</taxon>
        <taxon>indigoferoid/millettioid clade</taxon>
        <taxon>Phaseoleae</taxon>
        <taxon>Clitoria</taxon>
    </lineage>
</organism>
<gene>
    <name evidence="1" type="ORF">RJT34_24343</name>
</gene>
<comment type="caution">
    <text evidence="1">The sequence shown here is derived from an EMBL/GenBank/DDBJ whole genome shotgun (WGS) entry which is preliminary data.</text>
</comment>
<dbReference type="AlphaFoldDB" id="A0AAN9IL84"/>
<dbReference type="EMBL" id="JAYKXN010000006">
    <property type="protein sequence ID" value="KAK7279296.1"/>
    <property type="molecule type" value="Genomic_DNA"/>
</dbReference>
<name>A0AAN9IL84_CLITE</name>
<evidence type="ECO:0000313" key="1">
    <source>
        <dbReference type="EMBL" id="KAK7279296.1"/>
    </source>
</evidence>
<keyword evidence="2" id="KW-1185">Reference proteome</keyword>
<accession>A0AAN9IL84</accession>
<proteinExistence type="predicted"/>
<sequence>MESEAMEDDVGKEKLELRNGGALVEERVTNGFADTNTTVHSSVYPALEKVKLYCFRSCPNDSENQENGYGEPARHERLHVIQAMHNQVMVPFTGDDLNRVINSAGEMNAGEDYDK</sequence>
<evidence type="ECO:0000313" key="2">
    <source>
        <dbReference type="Proteomes" id="UP001359559"/>
    </source>
</evidence>